<evidence type="ECO:0000256" key="2">
    <source>
        <dbReference type="ARBA" id="ARBA00023121"/>
    </source>
</evidence>
<keyword evidence="4" id="KW-1185">Reference proteome</keyword>
<dbReference type="GO" id="GO:0008289">
    <property type="term" value="F:lipid binding"/>
    <property type="evidence" value="ECO:0007669"/>
    <property type="project" value="UniProtKB-KW"/>
</dbReference>
<dbReference type="SUPFAM" id="SSF82549">
    <property type="entry name" value="DAK1/DegV-like"/>
    <property type="match status" value="1"/>
</dbReference>
<dbReference type="RefSeq" id="WP_113657471.1">
    <property type="nucleotide sequence ID" value="NZ_KZ845663.1"/>
</dbReference>
<dbReference type="Gene3D" id="3.30.1180.10">
    <property type="match status" value="1"/>
</dbReference>
<dbReference type="InterPro" id="IPR043168">
    <property type="entry name" value="DegV_C"/>
</dbReference>
<comment type="caution">
    <text evidence="3">The sequence shown here is derived from an EMBL/GenBank/DDBJ whole genome shotgun (WGS) entry which is preliminary data.</text>
</comment>
<dbReference type="NCBIfam" id="TIGR00762">
    <property type="entry name" value="DegV"/>
    <property type="match status" value="1"/>
</dbReference>
<gene>
    <name evidence="3" type="ORF">DL897_02120</name>
</gene>
<dbReference type="EMBL" id="QJKK01000001">
    <property type="protein sequence ID" value="RAL26866.1"/>
    <property type="molecule type" value="Genomic_DNA"/>
</dbReference>
<dbReference type="Gene3D" id="3.40.50.10170">
    <property type="match status" value="1"/>
</dbReference>
<name>A0A364K986_9BACL</name>
<evidence type="ECO:0000313" key="4">
    <source>
        <dbReference type="Proteomes" id="UP000251213"/>
    </source>
</evidence>
<dbReference type="PANTHER" id="PTHR33434">
    <property type="entry name" value="DEGV DOMAIN-CONTAINING PROTEIN DR_1986-RELATED"/>
    <property type="match status" value="1"/>
</dbReference>
<keyword evidence="2" id="KW-0446">Lipid-binding</keyword>
<comment type="function">
    <text evidence="1">May bind long-chain fatty acids, such as palmitate, and may play a role in lipid transport or fatty acid metabolism.</text>
</comment>
<dbReference type="AlphaFoldDB" id="A0A364K986"/>
<reference evidence="3 4" key="1">
    <citation type="submission" date="2018-06" db="EMBL/GenBank/DDBJ databases">
        <title>Thermoflavimicrobium daqus sp. nov., a thermophilic microbe isolated from Moutai-flavour Daqu.</title>
        <authorList>
            <person name="Wang X."/>
            <person name="Zhou H."/>
        </authorList>
    </citation>
    <scope>NUCLEOTIDE SEQUENCE [LARGE SCALE GENOMIC DNA]</scope>
    <source>
        <strain evidence="3 4">FBKL4.011</strain>
    </source>
</reference>
<sequence length="283" mass="31682">MNRIAIITDSSCDLPASLLEKWNIKVVPIRVIYSHGDYRDGIDITPEEVCDKLHEEIPKTSMPAPKDIIQTLKLVQDEGYTHCIILTVSAALSGTYNAFKLIVQDFDMKIEVIDSKGLSWLLGFLAIEVAKMVQDKMNFQEIIEKIEQTRQKLMGFFIVDTLEYLKAGGRIGKVAATLGSLLNLKPIISVDEEGKFYPFTVGRGRKQAIKKMLEPVLKQVESTKTSLTIIHTKAEQEAMMLKERFKKMENIVEIYISHISSSLVVHTGPGLLGLVINTASSEN</sequence>
<dbReference type="InterPro" id="IPR003797">
    <property type="entry name" value="DegV"/>
</dbReference>
<dbReference type="Pfam" id="PF02645">
    <property type="entry name" value="DegV"/>
    <property type="match status" value="1"/>
</dbReference>
<dbReference type="Proteomes" id="UP000251213">
    <property type="component" value="Unassembled WGS sequence"/>
</dbReference>
<dbReference type="OrthoDB" id="5429275at2"/>
<reference evidence="3 4" key="2">
    <citation type="submission" date="2018-06" db="EMBL/GenBank/DDBJ databases">
        <authorList>
            <person name="Zhirakovskaya E."/>
        </authorList>
    </citation>
    <scope>NUCLEOTIDE SEQUENCE [LARGE SCALE GENOMIC DNA]</scope>
    <source>
        <strain evidence="3 4">FBKL4.011</strain>
    </source>
</reference>
<proteinExistence type="predicted"/>
<protein>
    <submittedName>
        <fullName evidence="3">Fatty acid-binding protein DegV</fullName>
    </submittedName>
</protein>
<evidence type="ECO:0000313" key="3">
    <source>
        <dbReference type="EMBL" id="RAL26866.1"/>
    </source>
</evidence>
<dbReference type="InterPro" id="IPR050270">
    <property type="entry name" value="DegV_domain_contain"/>
</dbReference>
<accession>A0A364K986</accession>
<organism evidence="3 4">
    <name type="scientific">Thermoflavimicrobium daqui</name>
    <dbReference type="NCBI Taxonomy" id="2137476"/>
    <lineage>
        <taxon>Bacteria</taxon>
        <taxon>Bacillati</taxon>
        <taxon>Bacillota</taxon>
        <taxon>Bacilli</taxon>
        <taxon>Bacillales</taxon>
        <taxon>Thermoactinomycetaceae</taxon>
        <taxon>Thermoflavimicrobium</taxon>
    </lineage>
</organism>
<dbReference type="PROSITE" id="PS51482">
    <property type="entry name" value="DEGV"/>
    <property type="match status" value="1"/>
</dbReference>
<evidence type="ECO:0000256" key="1">
    <source>
        <dbReference type="ARBA" id="ARBA00003238"/>
    </source>
</evidence>
<dbReference type="PANTHER" id="PTHR33434:SF3">
    <property type="entry name" value="DEGV DOMAIN-CONTAINING PROTEIN YITS"/>
    <property type="match status" value="1"/>
</dbReference>